<evidence type="ECO:0000259" key="1">
    <source>
        <dbReference type="Pfam" id="PF12850"/>
    </source>
</evidence>
<dbReference type="InterPro" id="IPR024173">
    <property type="entry name" value="Pesterase_MJ0037-like"/>
</dbReference>
<proteinExistence type="predicted"/>
<sequence>MRGVVLSLRREKILLLADTHVGYEVELRRERGINVMSQTRKLIDGVLELVDHHGVTSVAILGDVKHELPVPRESVEEVKTFLRAVARKVPLLLIPGNHDSLLQEIASGIEGVEVAPARGVLLEKYLLFHGHVKPAKEDLERAEGVIMGHTHPAVVIRDELGYAVKEPAILKIYASRTKICKALYEEPCRRRGRVKVVVLPASHPLITGVDVREIPKMAAEGRTFLKYIEWNPESVEIYLTDFTFVGTLSDITNIV</sequence>
<dbReference type="Proteomes" id="UP000005867">
    <property type="component" value="Chromosome"/>
</dbReference>
<organism evidence="2 3">
    <name type="scientific">Pyrobaculum ferrireducens</name>
    <dbReference type="NCBI Taxonomy" id="1104324"/>
    <lineage>
        <taxon>Archaea</taxon>
        <taxon>Thermoproteota</taxon>
        <taxon>Thermoprotei</taxon>
        <taxon>Thermoproteales</taxon>
        <taxon>Thermoproteaceae</taxon>
        <taxon>Pyrobaculum</taxon>
    </lineage>
</organism>
<dbReference type="InterPro" id="IPR029052">
    <property type="entry name" value="Metallo-depent_PP-like"/>
</dbReference>
<dbReference type="KEGG" id="pyr:P186_0470"/>
<dbReference type="PANTHER" id="PTHR39323">
    <property type="entry name" value="BLR1149 PROTEIN"/>
    <property type="match status" value="1"/>
</dbReference>
<dbReference type="Gene3D" id="3.60.21.10">
    <property type="match status" value="1"/>
</dbReference>
<dbReference type="GeneID" id="11594735"/>
<dbReference type="eggNOG" id="arCOG01150">
    <property type="taxonomic scope" value="Archaea"/>
</dbReference>
<gene>
    <name evidence="2" type="ORF">P186_0470</name>
</gene>
<dbReference type="STRING" id="1104324.P186_0470"/>
<dbReference type="Pfam" id="PF12850">
    <property type="entry name" value="Metallophos_2"/>
    <property type="match status" value="1"/>
</dbReference>
<dbReference type="CDD" id="cd07391">
    <property type="entry name" value="MPP_PF1019"/>
    <property type="match status" value="1"/>
</dbReference>
<dbReference type="InterPro" id="IPR024654">
    <property type="entry name" value="Calcineurin-like_PHP_lpxH"/>
</dbReference>
<dbReference type="OrthoDB" id="18264at2157"/>
<name>G7VGU1_9CREN</name>
<dbReference type="AlphaFoldDB" id="G7VGU1"/>
<dbReference type="EMBL" id="CP003098">
    <property type="protein sequence ID" value="AET31924.1"/>
    <property type="molecule type" value="Genomic_DNA"/>
</dbReference>
<evidence type="ECO:0000313" key="3">
    <source>
        <dbReference type="Proteomes" id="UP000005867"/>
    </source>
</evidence>
<dbReference type="PIRSF" id="PIRSF000887">
    <property type="entry name" value="Pesterase_MJ0037"/>
    <property type="match status" value="1"/>
</dbReference>
<feature type="domain" description="Calcineurin-like phosphoesterase" evidence="1">
    <location>
        <begin position="12"/>
        <end position="158"/>
    </location>
</feature>
<dbReference type="PANTHER" id="PTHR39323:SF1">
    <property type="entry name" value="BLR1149 PROTEIN"/>
    <property type="match status" value="1"/>
</dbReference>
<reference evidence="2 3" key="1">
    <citation type="journal article" date="2012" name="J. Bacteriol.">
        <title>Complete genome sequence of strain 1860, a crenarchaeon of the genus pyrobaculum able to grow with various electron acceptors.</title>
        <authorList>
            <person name="Mardanov A.V."/>
            <person name="Gumerov V.M."/>
            <person name="Slobodkina G.B."/>
            <person name="Beletsky A.V."/>
            <person name="Bonch-Osmolovskaya E.A."/>
            <person name="Ravin N.V."/>
            <person name="Skryabin K.G."/>
        </authorList>
    </citation>
    <scope>NUCLEOTIDE SEQUENCE [LARGE SCALE GENOMIC DNA]</scope>
    <source>
        <strain evidence="2 3">1860</strain>
    </source>
</reference>
<dbReference type="SUPFAM" id="SSF56300">
    <property type="entry name" value="Metallo-dependent phosphatases"/>
    <property type="match status" value="1"/>
</dbReference>
<keyword evidence="3" id="KW-1185">Reference proteome</keyword>
<dbReference type="BioCyc" id="PSP1104324:GJSN-459-MONOMER"/>
<dbReference type="HOGENOM" id="CLU_075478_0_0_2"/>
<dbReference type="RefSeq" id="WP_014287752.1">
    <property type="nucleotide sequence ID" value="NC_016645.1"/>
</dbReference>
<accession>G7VGU1</accession>
<protein>
    <submittedName>
        <fullName evidence="2">Metallophosphoesterase</fullName>
    </submittedName>
</protein>
<evidence type="ECO:0000313" key="2">
    <source>
        <dbReference type="EMBL" id="AET31924.1"/>
    </source>
</evidence>